<protein>
    <submittedName>
        <fullName evidence="1">Uncharacterized protein</fullName>
    </submittedName>
</protein>
<sequence>MTVQATEMAKAVRVAIDMNKGDEPLFVEGDTDTLSLDEIIMAKLADAVRLVEMEAPATMLESGHDFGDNIFIGEDGKGFVILPEDFMRLISFRMSDWKRTVFEAISENDSQYALQSSKWKGICGNPEKPVCAIVRRSEGKVLEFYSCNDNTAIVTQATYVPIPKIDIDGGIDVAENCYRAAIYRAASLALASVGDQLSTTMLEISKSLLQ</sequence>
<evidence type="ECO:0000313" key="2">
    <source>
        <dbReference type="Proteomes" id="UP000306630"/>
    </source>
</evidence>
<accession>A0A4S2FXA1</accession>
<dbReference type="Proteomes" id="UP000306630">
    <property type="component" value="Unassembled WGS sequence"/>
</dbReference>
<dbReference type="AlphaFoldDB" id="A0A4S2FXA1"/>
<proteinExistence type="predicted"/>
<dbReference type="RefSeq" id="WP_135993207.1">
    <property type="nucleotide sequence ID" value="NZ_WVUM01000034.1"/>
</dbReference>
<comment type="caution">
    <text evidence="1">The sequence shown here is derived from an EMBL/GenBank/DDBJ whole genome shotgun (WGS) entry which is preliminary data.</text>
</comment>
<reference evidence="1 2" key="1">
    <citation type="submission" date="2019-04" db="EMBL/GenBank/DDBJ databases">
        <title>Microbes associate with the intestines of laboratory mice.</title>
        <authorList>
            <person name="Navarre W."/>
            <person name="Wong E."/>
            <person name="Huang K."/>
            <person name="Tropini C."/>
            <person name="Ng K."/>
            <person name="Yu B."/>
        </authorList>
    </citation>
    <scope>NUCLEOTIDE SEQUENCE [LARGE SCALE GENOMIC DNA]</scope>
    <source>
        <strain evidence="1 2">NM06_A21</strain>
    </source>
</reference>
<dbReference type="EMBL" id="SRYD01000025">
    <property type="protein sequence ID" value="TGY74087.1"/>
    <property type="molecule type" value="Genomic_DNA"/>
</dbReference>
<name>A0A4S2FXA1_9BACT</name>
<organism evidence="1 2">
    <name type="scientific">Muribaculum intestinale</name>
    <dbReference type="NCBI Taxonomy" id="1796646"/>
    <lineage>
        <taxon>Bacteria</taxon>
        <taxon>Pseudomonadati</taxon>
        <taxon>Bacteroidota</taxon>
        <taxon>Bacteroidia</taxon>
        <taxon>Bacteroidales</taxon>
        <taxon>Muribaculaceae</taxon>
        <taxon>Muribaculum</taxon>
    </lineage>
</organism>
<gene>
    <name evidence="1" type="ORF">E5333_07370</name>
</gene>
<evidence type="ECO:0000313" key="1">
    <source>
        <dbReference type="EMBL" id="TGY74087.1"/>
    </source>
</evidence>